<proteinExistence type="predicted"/>
<accession>A0AAF3FLT5</accession>
<organism evidence="1 2">
    <name type="scientific">Mesorhabditis belari</name>
    <dbReference type="NCBI Taxonomy" id="2138241"/>
    <lineage>
        <taxon>Eukaryota</taxon>
        <taxon>Metazoa</taxon>
        <taxon>Ecdysozoa</taxon>
        <taxon>Nematoda</taxon>
        <taxon>Chromadorea</taxon>
        <taxon>Rhabditida</taxon>
        <taxon>Rhabditina</taxon>
        <taxon>Rhabditomorpha</taxon>
        <taxon>Rhabditoidea</taxon>
        <taxon>Rhabditidae</taxon>
        <taxon>Mesorhabditinae</taxon>
        <taxon>Mesorhabditis</taxon>
    </lineage>
</organism>
<dbReference type="Gene3D" id="3.40.720.10">
    <property type="entry name" value="Alkaline Phosphatase, subunit A"/>
    <property type="match status" value="1"/>
</dbReference>
<sequence length="242" mass="27886">MPSLASLLDNGYLLITTSPDLFERQQVPALRCTVAPLSGGLTPEITKYEMEEEKESLAAEYLSYTRHFSSAFKDACHFSFNFITSLTHDDPSMLGTIDQELKRALESLFAQDIEKSTTFVIMGDHGNRIHQIQRTTTGRVEERSTPFSIRLPDEWKKKTRKRTKIANKCQSVVKPMSTRNYSHHSPERILSLPCVKSIRPHFRYPTLEVFSLNQMVLHGLRHENQWDSVKNYTSASDFEWID</sequence>
<keyword evidence="1" id="KW-1185">Reference proteome</keyword>
<reference evidence="2" key="1">
    <citation type="submission" date="2024-02" db="UniProtKB">
        <authorList>
            <consortium name="WormBaseParasite"/>
        </authorList>
    </citation>
    <scope>IDENTIFICATION</scope>
</reference>
<dbReference type="PANTHER" id="PTHR10974">
    <property type="entry name" value="FI08016P-RELATED"/>
    <property type="match status" value="1"/>
</dbReference>
<dbReference type="Proteomes" id="UP000887575">
    <property type="component" value="Unassembled WGS sequence"/>
</dbReference>
<dbReference type="InterPro" id="IPR017850">
    <property type="entry name" value="Alkaline_phosphatase_core_sf"/>
</dbReference>
<dbReference type="WBParaSite" id="MBELARI_LOCUS8107">
    <property type="protein sequence ID" value="MBELARI_LOCUS8107"/>
    <property type="gene ID" value="MBELARI_LOCUS8107"/>
</dbReference>
<dbReference type="Pfam" id="PF02995">
    <property type="entry name" value="DUF229"/>
    <property type="match status" value="1"/>
</dbReference>
<dbReference type="GO" id="GO:0005615">
    <property type="term" value="C:extracellular space"/>
    <property type="evidence" value="ECO:0007669"/>
    <property type="project" value="TreeGrafter"/>
</dbReference>
<dbReference type="InterPro" id="IPR004245">
    <property type="entry name" value="DUF229"/>
</dbReference>
<evidence type="ECO:0000313" key="2">
    <source>
        <dbReference type="WBParaSite" id="MBELARI_LOCUS8107"/>
    </source>
</evidence>
<name>A0AAF3FLT5_9BILA</name>
<evidence type="ECO:0000313" key="1">
    <source>
        <dbReference type="Proteomes" id="UP000887575"/>
    </source>
</evidence>
<protein>
    <submittedName>
        <fullName evidence="2">Uncharacterized protein</fullName>
    </submittedName>
</protein>
<dbReference type="AlphaFoldDB" id="A0AAF3FLT5"/>
<dbReference type="PANTHER" id="PTHR10974:SF6">
    <property type="entry name" value="PROTEIN CBG19234"/>
    <property type="match status" value="1"/>
</dbReference>